<accession>A0A6V8JYQ9</accession>
<evidence type="ECO:0000256" key="5">
    <source>
        <dbReference type="ARBA" id="ARBA00023163"/>
    </source>
</evidence>
<evidence type="ECO:0000256" key="3">
    <source>
        <dbReference type="ARBA" id="ARBA00023082"/>
    </source>
</evidence>
<dbReference type="Pfam" id="PF13490">
    <property type="entry name" value="zf-HC2"/>
    <property type="match status" value="1"/>
</dbReference>
<reference evidence="8 9" key="2">
    <citation type="submission" date="2020-03" db="EMBL/GenBank/DDBJ databases">
        <authorList>
            <person name="Ichikawa N."/>
            <person name="Kimura A."/>
            <person name="Kitahashi Y."/>
            <person name="Uohara A."/>
        </authorList>
    </citation>
    <scope>NUCLEOTIDE SEQUENCE [LARGE SCALE GENOMIC DNA]</scope>
    <source>
        <strain evidence="8 9">NBRC 108639</strain>
    </source>
</reference>
<dbReference type="EMBL" id="BLPF01000001">
    <property type="protein sequence ID" value="GFJ77903.1"/>
    <property type="molecule type" value="Genomic_DNA"/>
</dbReference>
<sequence>MTDFSADSAQASDAELIAAVRGGDTAAYESLYRRHVEAARRMTRTLVPDPADVEDLVAEAFAKLLATLEEGGGPESAFRPYLLTTIRRLFYDRTRRVRRESVTGDPEAHDPGVPFVDTAVQGMEYTFVARAFARLPEHWQTVLWHTEVEGENPADVAPLMGLTPNGVAAMAYRARERLRQYYLQEHIAADPDDECRWSIERLGAHVRSGLSRRDSRRVESHLDECRRCHLLFVELAEVNAGMREVLAGALLAGSAGAYLGAGAPPPAPGSGSPAGSCGAARCRWRPALRRWPRQPRS</sequence>
<keyword evidence="2" id="KW-0805">Transcription regulation</keyword>
<dbReference type="PANTHER" id="PTHR43133:SF8">
    <property type="entry name" value="RNA POLYMERASE SIGMA FACTOR HI_1459-RELATED"/>
    <property type="match status" value="1"/>
</dbReference>
<keyword evidence="5" id="KW-0804">Transcription</keyword>
<organism evidence="8 9">
    <name type="scientific">Phytohabitans houttuyneae</name>
    <dbReference type="NCBI Taxonomy" id="1076126"/>
    <lineage>
        <taxon>Bacteria</taxon>
        <taxon>Bacillati</taxon>
        <taxon>Actinomycetota</taxon>
        <taxon>Actinomycetes</taxon>
        <taxon>Micromonosporales</taxon>
        <taxon>Micromonosporaceae</taxon>
    </lineage>
</organism>
<feature type="domain" description="Putative zinc-finger" evidence="7">
    <location>
        <begin position="195"/>
        <end position="229"/>
    </location>
</feature>
<dbReference type="Gene3D" id="1.10.10.1320">
    <property type="entry name" value="Anti-sigma factor, zinc-finger domain"/>
    <property type="match status" value="1"/>
</dbReference>
<protein>
    <recommendedName>
        <fullName evidence="10">RNA polymerase sigma-70 region 2 domain-containing protein</fullName>
    </recommendedName>
</protein>
<name>A0A6V8JYQ9_9ACTN</name>
<dbReference type="AlphaFoldDB" id="A0A6V8JYQ9"/>
<dbReference type="RefSeq" id="WP_173055546.1">
    <property type="nucleotide sequence ID" value="NZ_BLPF01000001.1"/>
</dbReference>
<evidence type="ECO:0000256" key="2">
    <source>
        <dbReference type="ARBA" id="ARBA00023015"/>
    </source>
</evidence>
<dbReference type="Proteomes" id="UP000482800">
    <property type="component" value="Unassembled WGS sequence"/>
</dbReference>
<comment type="caution">
    <text evidence="8">The sequence shown here is derived from an EMBL/GenBank/DDBJ whole genome shotgun (WGS) entry which is preliminary data.</text>
</comment>
<dbReference type="SUPFAM" id="SSF88659">
    <property type="entry name" value="Sigma3 and sigma4 domains of RNA polymerase sigma factors"/>
    <property type="match status" value="1"/>
</dbReference>
<dbReference type="NCBIfam" id="TIGR02937">
    <property type="entry name" value="sigma70-ECF"/>
    <property type="match status" value="1"/>
</dbReference>
<evidence type="ECO:0000259" key="7">
    <source>
        <dbReference type="Pfam" id="PF13490"/>
    </source>
</evidence>
<dbReference type="InterPro" id="IPR039425">
    <property type="entry name" value="RNA_pol_sigma-70-like"/>
</dbReference>
<dbReference type="InterPro" id="IPR013325">
    <property type="entry name" value="RNA_pol_sigma_r2"/>
</dbReference>
<feature type="domain" description="RNA polymerase sigma-70 region 2" evidence="6">
    <location>
        <begin position="31"/>
        <end position="99"/>
    </location>
</feature>
<dbReference type="InterPro" id="IPR036388">
    <property type="entry name" value="WH-like_DNA-bd_sf"/>
</dbReference>
<keyword evidence="3" id="KW-0731">Sigma factor</keyword>
<dbReference type="Gene3D" id="1.10.10.10">
    <property type="entry name" value="Winged helix-like DNA-binding domain superfamily/Winged helix DNA-binding domain"/>
    <property type="match status" value="1"/>
</dbReference>
<gene>
    <name evidence="8" type="ORF">Phou_020830</name>
</gene>
<dbReference type="GO" id="GO:0006352">
    <property type="term" value="P:DNA-templated transcription initiation"/>
    <property type="evidence" value="ECO:0007669"/>
    <property type="project" value="InterPro"/>
</dbReference>
<evidence type="ECO:0000313" key="9">
    <source>
        <dbReference type="Proteomes" id="UP000482800"/>
    </source>
</evidence>
<dbReference type="PANTHER" id="PTHR43133">
    <property type="entry name" value="RNA POLYMERASE ECF-TYPE SIGMA FACTO"/>
    <property type="match status" value="1"/>
</dbReference>
<dbReference type="SUPFAM" id="SSF88946">
    <property type="entry name" value="Sigma2 domain of RNA polymerase sigma factors"/>
    <property type="match status" value="1"/>
</dbReference>
<evidence type="ECO:0000259" key="6">
    <source>
        <dbReference type="Pfam" id="PF04542"/>
    </source>
</evidence>
<dbReference type="InterPro" id="IPR041916">
    <property type="entry name" value="Anti_sigma_zinc_sf"/>
</dbReference>
<dbReference type="InterPro" id="IPR027383">
    <property type="entry name" value="Znf_put"/>
</dbReference>
<dbReference type="InterPro" id="IPR007627">
    <property type="entry name" value="RNA_pol_sigma70_r2"/>
</dbReference>
<dbReference type="InterPro" id="IPR013324">
    <property type="entry name" value="RNA_pol_sigma_r3/r4-like"/>
</dbReference>
<evidence type="ECO:0000256" key="1">
    <source>
        <dbReference type="ARBA" id="ARBA00010641"/>
    </source>
</evidence>
<comment type="similarity">
    <text evidence="1">Belongs to the sigma-70 factor family. ECF subfamily.</text>
</comment>
<keyword evidence="9" id="KW-1185">Reference proteome</keyword>
<dbReference type="InterPro" id="IPR014284">
    <property type="entry name" value="RNA_pol_sigma-70_dom"/>
</dbReference>
<dbReference type="Pfam" id="PF04542">
    <property type="entry name" value="Sigma70_r2"/>
    <property type="match status" value="1"/>
</dbReference>
<reference evidence="8 9" key="1">
    <citation type="submission" date="2020-03" db="EMBL/GenBank/DDBJ databases">
        <title>Whole genome shotgun sequence of Phytohabitans houttuyneae NBRC 108639.</title>
        <authorList>
            <person name="Komaki H."/>
            <person name="Tamura T."/>
        </authorList>
    </citation>
    <scope>NUCLEOTIDE SEQUENCE [LARGE SCALE GENOMIC DNA]</scope>
    <source>
        <strain evidence="8 9">NBRC 108639</strain>
    </source>
</reference>
<dbReference type="Gene3D" id="1.10.1740.10">
    <property type="match status" value="1"/>
</dbReference>
<proteinExistence type="inferred from homology"/>
<keyword evidence="4" id="KW-0238">DNA-binding</keyword>
<dbReference type="GO" id="GO:0003677">
    <property type="term" value="F:DNA binding"/>
    <property type="evidence" value="ECO:0007669"/>
    <property type="project" value="UniProtKB-KW"/>
</dbReference>
<evidence type="ECO:0000313" key="8">
    <source>
        <dbReference type="EMBL" id="GFJ77903.1"/>
    </source>
</evidence>
<dbReference type="GO" id="GO:0016987">
    <property type="term" value="F:sigma factor activity"/>
    <property type="evidence" value="ECO:0007669"/>
    <property type="project" value="UniProtKB-KW"/>
</dbReference>
<evidence type="ECO:0000256" key="4">
    <source>
        <dbReference type="ARBA" id="ARBA00023125"/>
    </source>
</evidence>
<evidence type="ECO:0008006" key="10">
    <source>
        <dbReference type="Google" id="ProtNLM"/>
    </source>
</evidence>